<proteinExistence type="predicted"/>
<sequence length="197" mass="22735">MNYPDEAPTAVTYPHPPSYDQDDEAFLADLDWQVDPTLSSHWDKVTIQQLRNMSDDDLERTRAEWQIFSQAAELNNITLEMDSGLRAFLENSIGELTKLRPRLHLKRSSKASPVTFAQRVARWRKKKMESDPEWASKQNERRRQAYADLKKRLKEGEESSTISPAQRSVAEDPDWANKDKELSEKAQSLTKEANATE</sequence>
<dbReference type="Proteomes" id="UP000095149">
    <property type="component" value="Unassembled WGS sequence"/>
</dbReference>
<dbReference type="EMBL" id="MEKH01000005">
    <property type="protein sequence ID" value="ODO08271.1"/>
    <property type="molecule type" value="Genomic_DNA"/>
</dbReference>
<feature type="compositionally biased region" description="Basic and acidic residues" evidence="1">
    <location>
        <begin position="175"/>
        <end position="184"/>
    </location>
</feature>
<feature type="compositionally biased region" description="Polar residues" evidence="1">
    <location>
        <begin position="185"/>
        <end position="197"/>
    </location>
</feature>
<comment type="caution">
    <text evidence="2">The sequence shown here is derived from an EMBL/GenBank/DDBJ whole genome shotgun (WGS) entry which is preliminary data.</text>
</comment>
<gene>
    <name evidence="2" type="ORF">I350_03861</name>
</gene>
<dbReference type="AlphaFoldDB" id="A0A1E3K5E1"/>
<evidence type="ECO:0000256" key="1">
    <source>
        <dbReference type="SAM" id="MobiDB-lite"/>
    </source>
</evidence>
<name>A0A1E3K5E1_9TREE</name>
<organism evidence="2 3">
    <name type="scientific">Cryptococcus amylolentus CBS 6273</name>
    <dbReference type="NCBI Taxonomy" id="1296118"/>
    <lineage>
        <taxon>Eukaryota</taxon>
        <taxon>Fungi</taxon>
        <taxon>Dikarya</taxon>
        <taxon>Basidiomycota</taxon>
        <taxon>Agaricomycotina</taxon>
        <taxon>Tremellomycetes</taxon>
        <taxon>Tremellales</taxon>
        <taxon>Cryptococcaceae</taxon>
        <taxon>Cryptococcus</taxon>
    </lineage>
</organism>
<accession>A0A1E3K5E1</accession>
<feature type="region of interest" description="Disordered" evidence="1">
    <location>
        <begin position="127"/>
        <end position="197"/>
    </location>
</feature>
<evidence type="ECO:0000313" key="2">
    <source>
        <dbReference type="EMBL" id="ODO08271.1"/>
    </source>
</evidence>
<protein>
    <submittedName>
        <fullName evidence="2">Uncharacterized protein</fullName>
    </submittedName>
</protein>
<feature type="compositionally biased region" description="Basic and acidic residues" evidence="1">
    <location>
        <begin position="138"/>
        <end position="157"/>
    </location>
</feature>
<evidence type="ECO:0000313" key="3">
    <source>
        <dbReference type="Proteomes" id="UP000095149"/>
    </source>
</evidence>
<reference evidence="2 3" key="1">
    <citation type="submission" date="2016-06" db="EMBL/GenBank/DDBJ databases">
        <title>Evolution of pathogenesis and genome organization in the Tremellales.</title>
        <authorList>
            <person name="Cuomo C."/>
            <person name="Litvintseva A."/>
            <person name="Heitman J."/>
            <person name="Chen Y."/>
            <person name="Sun S."/>
            <person name="Springer D."/>
            <person name="Dromer F."/>
            <person name="Young S."/>
            <person name="Zeng Q."/>
            <person name="Chapman S."/>
            <person name="Gujja S."/>
            <person name="Saif S."/>
            <person name="Birren B."/>
        </authorList>
    </citation>
    <scope>NUCLEOTIDE SEQUENCE [LARGE SCALE GENOMIC DNA]</scope>
    <source>
        <strain evidence="2 3">CBS 6273</strain>
    </source>
</reference>